<keyword evidence="2" id="KW-1185">Reference proteome</keyword>
<dbReference type="Proteomes" id="UP001177260">
    <property type="component" value="Unassembled WGS sequence"/>
</dbReference>
<organism evidence="1 2">
    <name type="scientific">Aspergillus melleus</name>
    <dbReference type="NCBI Taxonomy" id="138277"/>
    <lineage>
        <taxon>Eukaryota</taxon>
        <taxon>Fungi</taxon>
        <taxon>Dikarya</taxon>
        <taxon>Ascomycota</taxon>
        <taxon>Pezizomycotina</taxon>
        <taxon>Eurotiomycetes</taxon>
        <taxon>Eurotiomycetidae</taxon>
        <taxon>Eurotiales</taxon>
        <taxon>Aspergillaceae</taxon>
        <taxon>Aspergillus</taxon>
        <taxon>Aspergillus subgen. Circumdati</taxon>
    </lineage>
</organism>
<gene>
    <name evidence="1" type="ORF">N8T08_010494</name>
</gene>
<dbReference type="EMBL" id="JAOPJF010000086">
    <property type="protein sequence ID" value="KAK1140291.1"/>
    <property type="molecule type" value="Genomic_DNA"/>
</dbReference>
<accession>A0ACC3ARH9</accession>
<name>A0ACC3ARH9_9EURO</name>
<sequence>MLNHSLATTCLPETFTTPAVFGAEILSLSASWVTNYTLNVPATFNYNHGDVSLDNTKFCNVTVTYTHPGHHDLITVETWLPQQWNQRLQATGGGGWNAGRFVLSEFFMAGAIGEGYAATTTDAGLGRESSPNSWALKSPGNVNLYDVQNLGYVSLNDQSIISKSLVRSFYGRNASYSYWSGCSQGGRQGLMLAQRYPTAYDGIAASAPALSFTELAASVYYPLLVQKWSGSPASPLPCELEFITTEAIAHCDAGDGITDGIISDPATCNFNALSAVNRTFNCSSTGETMKVSRIAAIVANAAWSGPRKANGDSLWYGFNHGSDITSFGADPRVNSSLSSDLWFRLFVEKDTRFDSTTLSPLEYEQYFKRGVQEYAGLLNADSPDLTEFENAGGKLISYHGMADESIPTRSSEHYYRSVSDAMPDVQSFYRYFEAPGLGHCSGGTGGQPVTTFNSLRRWVEEGVAPEILPVHFNGTDGKQQARILCPYPAKAVYQGGGTSSIDHFKCITSTENVL</sequence>
<proteinExistence type="predicted"/>
<protein>
    <submittedName>
        <fullName evidence="1">Uncharacterized protein</fullName>
    </submittedName>
</protein>
<evidence type="ECO:0000313" key="1">
    <source>
        <dbReference type="EMBL" id="KAK1140291.1"/>
    </source>
</evidence>
<comment type="caution">
    <text evidence="1">The sequence shown here is derived from an EMBL/GenBank/DDBJ whole genome shotgun (WGS) entry which is preliminary data.</text>
</comment>
<evidence type="ECO:0000313" key="2">
    <source>
        <dbReference type="Proteomes" id="UP001177260"/>
    </source>
</evidence>
<reference evidence="1 2" key="1">
    <citation type="journal article" date="2023" name="ACS Omega">
        <title>Identification of the Neoaspergillic Acid Biosynthesis Gene Cluster by Establishing an In Vitro CRISPR-Ribonucleoprotein Genetic System in Aspergillus melleus.</title>
        <authorList>
            <person name="Yuan B."/>
            <person name="Grau M.F."/>
            <person name="Murata R.M."/>
            <person name="Torok T."/>
            <person name="Venkateswaran K."/>
            <person name="Stajich J.E."/>
            <person name="Wang C.C.C."/>
        </authorList>
    </citation>
    <scope>NUCLEOTIDE SEQUENCE [LARGE SCALE GENOMIC DNA]</scope>
    <source>
        <strain evidence="1 2">IMV 1140</strain>
    </source>
</reference>